<feature type="compositionally biased region" description="Basic and acidic residues" evidence="1">
    <location>
        <begin position="133"/>
        <end position="144"/>
    </location>
</feature>
<accession>A0A3M9XP14</accession>
<evidence type="ECO:0000259" key="2">
    <source>
        <dbReference type="SMART" id="SM00470"/>
    </source>
</evidence>
<reference evidence="3 4" key="1">
    <citation type="submission" date="2018-08" db="EMBL/GenBank/DDBJ databases">
        <title>Genome sequence of Methylocystis hirsuta CSC1, a methanotroph able to accumulate PHAs.</title>
        <authorList>
            <person name="Bordel S."/>
            <person name="Rodriguez E."/>
            <person name="Gancedo J."/>
            <person name="Munoz R."/>
        </authorList>
    </citation>
    <scope>NUCLEOTIDE SEQUENCE [LARGE SCALE GENOMIC DNA]</scope>
    <source>
        <strain evidence="3 4">CSC1</strain>
    </source>
</reference>
<dbReference type="OrthoDB" id="9816381at2"/>
<dbReference type="GO" id="GO:0007059">
    <property type="term" value="P:chromosome segregation"/>
    <property type="evidence" value="ECO:0007669"/>
    <property type="project" value="TreeGrafter"/>
</dbReference>
<feature type="region of interest" description="Disordered" evidence="1">
    <location>
        <begin position="242"/>
        <end position="263"/>
    </location>
</feature>
<dbReference type="SMART" id="SM00470">
    <property type="entry name" value="ParB"/>
    <property type="match status" value="1"/>
</dbReference>
<feature type="compositionally biased region" description="Basic and acidic residues" evidence="1">
    <location>
        <begin position="250"/>
        <end position="263"/>
    </location>
</feature>
<dbReference type="GO" id="GO:0005694">
    <property type="term" value="C:chromosome"/>
    <property type="evidence" value="ECO:0007669"/>
    <property type="project" value="TreeGrafter"/>
</dbReference>
<evidence type="ECO:0000313" key="3">
    <source>
        <dbReference type="EMBL" id="RNJ49396.1"/>
    </source>
</evidence>
<evidence type="ECO:0000256" key="1">
    <source>
        <dbReference type="SAM" id="MobiDB-lite"/>
    </source>
</evidence>
<gene>
    <name evidence="3" type="ORF">D1O30_07060</name>
</gene>
<dbReference type="PANTHER" id="PTHR33375:SF1">
    <property type="entry name" value="CHROMOSOME-PARTITIONING PROTEIN PARB-RELATED"/>
    <property type="match status" value="1"/>
</dbReference>
<dbReference type="PANTHER" id="PTHR33375">
    <property type="entry name" value="CHROMOSOME-PARTITIONING PROTEIN PARB-RELATED"/>
    <property type="match status" value="1"/>
</dbReference>
<dbReference type="EMBL" id="QWDD01000001">
    <property type="protein sequence ID" value="RNJ49396.1"/>
    <property type="molecule type" value="Genomic_DNA"/>
</dbReference>
<sequence length="300" mass="34093">MERGMNHPAFVTRRDELMVPVRGLHDPRKDEPLDSDTVRLLAQSIREQGFTSRVLVYTPELGMTCLIAGRHRLEAAKRAGLTAVPALRLTFSEPGWQSVSKERADAWENVARRDLTAAERMFREAELHEIRMRDATKTRPDEYSSGRNDQGRGGNTHLRTGLRDSARELGIDRISLSESVRFAKMDPKIVEEAVQAGVDGRVKLAQLARVPKERQREAIPAFAKLKMQEGAKDARRLATKFGAPAGKPRHTNETPRPTERKEQEADYLKLLHTWNAAPNEAKLRIRPIIERFYETEDESI</sequence>
<dbReference type="Proteomes" id="UP000268623">
    <property type="component" value="Unassembled WGS sequence"/>
</dbReference>
<dbReference type="Gene3D" id="3.90.1530.10">
    <property type="entry name" value="Conserved hypothetical protein from pyrococcus furiosus pfu- 392566-001, ParB domain"/>
    <property type="match status" value="1"/>
</dbReference>
<comment type="caution">
    <text evidence="3">The sequence shown here is derived from an EMBL/GenBank/DDBJ whole genome shotgun (WGS) entry which is preliminary data.</text>
</comment>
<dbReference type="AlphaFoldDB" id="A0A3M9XP14"/>
<evidence type="ECO:0000313" key="4">
    <source>
        <dbReference type="Proteomes" id="UP000268623"/>
    </source>
</evidence>
<proteinExistence type="predicted"/>
<dbReference type="SUPFAM" id="SSF110849">
    <property type="entry name" value="ParB/Sulfiredoxin"/>
    <property type="match status" value="1"/>
</dbReference>
<dbReference type="InterPro" id="IPR036086">
    <property type="entry name" value="ParB/Sulfiredoxin_sf"/>
</dbReference>
<protein>
    <recommendedName>
        <fullName evidence="2">ParB-like N-terminal domain-containing protein</fullName>
    </recommendedName>
</protein>
<dbReference type="Pfam" id="PF02195">
    <property type="entry name" value="ParB_N"/>
    <property type="match status" value="1"/>
</dbReference>
<feature type="domain" description="ParB-like N-terminal" evidence="2">
    <location>
        <begin position="17"/>
        <end position="110"/>
    </location>
</feature>
<dbReference type="InterPro" id="IPR050336">
    <property type="entry name" value="Chromosome_partition/occlusion"/>
</dbReference>
<name>A0A3M9XP14_9HYPH</name>
<organism evidence="3 4">
    <name type="scientific">Methylocystis hirsuta</name>
    <dbReference type="NCBI Taxonomy" id="369798"/>
    <lineage>
        <taxon>Bacteria</taxon>
        <taxon>Pseudomonadati</taxon>
        <taxon>Pseudomonadota</taxon>
        <taxon>Alphaproteobacteria</taxon>
        <taxon>Hyphomicrobiales</taxon>
        <taxon>Methylocystaceae</taxon>
        <taxon>Methylocystis</taxon>
    </lineage>
</organism>
<keyword evidence="4" id="KW-1185">Reference proteome</keyword>
<dbReference type="InterPro" id="IPR003115">
    <property type="entry name" value="ParB_N"/>
</dbReference>
<feature type="region of interest" description="Disordered" evidence="1">
    <location>
        <begin position="133"/>
        <end position="164"/>
    </location>
</feature>
<dbReference type="Gene3D" id="1.10.10.2830">
    <property type="match status" value="1"/>
</dbReference>